<dbReference type="Proteomes" id="UP000664132">
    <property type="component" value="Unassembled WGS sequence"/>
</dbReference>
<evidence type="ECO:0000313" key="4">
    <source>
        <dbReference type="Proteomes" id="UP000664132"/>
    </source>
</evidence>
<dbReference type="EMBL" id="JAFJYH010000260">
    <property type="protein sequence ID" value="KAG4414527.1"/>
    <property type="molecule type" value="Genomic_DNA"/>
</dbReference>
<dbReference type="InterPro" id="IPR008704">
    <property type="entry name" value="Endonuclease_Zinc-binding_loop"/>
</dbReference>
<evidence type="ECO:0000259" key="2">
    <source>
        <dbReference type="Pfam" id="PF05551"/>
    </source>
</evidence>
<organism evidence="3 4">
    <name type="scientific">Cadophora malorum</name>
    <dbReference type="NCBI Taxonomy" id="108018"/>
    <lineage>
        <taxon>Eukaryota</taxon>
        <taxon>Fungi</taxon>
        <taxon>Dikarya</taxon>
        <taxon>Ascomycota</taxon>
        <taxon>Pezizomycotina</taxon>
        <taxon>Leotiomycetes</taxon>
        <taxon>Helotiales</taxon>
        <taxon>Ploettnerulaceae</taxon>
        <taxon>Cadophora</taxon>
    </lineage>
</organism>
<evidence type="ECO:0000256" key="1">
    <source>
        <dbReference type="SAM" id="MobiDB-lite"/>
    </source>
</evidence>
<evidence type="ECO:0000313" key="3">
    <source>
        <dbReference type="EMBL" id="KAG4414527.1"/>
    </source>
</evidence>
<feature type="domain" description="Zinc-binding loop region of homing endonuclease" evidence="2">
    <location>
        <begin position="313"/>
        <end position="375"/>
    </location>
</feature>
<dbReference type="OrthoDB" id="3560088at2759"/>
<feature type="region of interest" description="Disordered" evidence="1">
    <location>
        <begin position="120"/>
        <end position="174"/>
    </location>
</feature>
<sequence>MSRIATIYTCDRIDPKSGEICGLSSKRKSNIERHIARKHKESIDRTFVNFVVGNQGALQEVSTIPRAVVSPVPGTATATATAFSPRNLQISVSSTHEEEPQSNSPILTHAAINTTPVAHYESTTSADSDVPQPQISGAPSHISTTSSHSSQFPNSPRYSHNPALGSALPPWDQRKNTRRKHLLENSERDGLPEYNVKRSKKWPLQQRAVEWLTHAGKLQFDGHLATLLSQWGIKPAHKGTCVLLPADWVALDPLKLAQLFKAEECPRTWADGPPYQYSDHSTSLTRAIAWFADSAWPRSGVELDNFLGSGPYRRKQGSHTCHHHLCLVHLILEDTDMNEDRKCCHLRAKFLRQENLPVPMHCDRHEPACLMQHAALTTLEAFLIQFFVFRKAKGLDLLASPPRPRWHPYSTFEYQLPLTFCGTESAVINPAGQDICSKQAMRDDKSKPELQCHFCSGIKAYKSVIALWSHFVHQHARSSEGSSWYRDQRVVSEDLLLQEICRTAKEWRLYWKHSDGGKRRDPTMLKLIQVEEDGFAWKDVLDWQLR</sequence>
<comment type="caution">
    <text evidence="3">The sequence shown here is derived from an EMBL/GenBank/DDBJ whole genome shotgun (WGS) entry which is preliminary data.</text>
</comment>
<dbReference type="Pfam" id="PF05551">
    <property type="entry name" value="zf-His_Me_endon"/>
    <property type="match status" value="1"/>
</dbReference>
<protein>
    <recommendedName>
        <fullName evidence="2">Zinc-binding loop region of homing endonuclease domain-containing protein</fullName>
    </recommendedName>
</protein>
<feature type="compositionally biased region" description="Polar residues" evidence="1">
    <location>
        <begin position="120"/>
        <end position="137"/>
    </location>
</feature>
<keyword evidence="4" id="KW-1185">Reference proteome</keyword>
<reference evidence="3" key="1">
    <citation type="submission" date="2021-02" db="EMBL/GenBank/DDBJ databases">
        <title>Genome sequence Cadophora malorum strain M34.</title>
        <authorList>
            <person name="Stefanovic E."/>
            <person name="Vu D."/>
            <person name="Scully C."/>
            <person name="Dijksterhuis J."/>
            <person name="Roader J."/>
            <person name="Houbraken J."/>
        </authorList>
    </citation>
    <scope>NUCLEOTIDE SEQUENCE</scope>
    <source>
        <strain evidence="3">M34</strain>
    </source>
</reference>
<dbReference type="AlphaFoldDB" id="A0A8H7T8N3"/>
<name>A0A8H7T8N3_9HELO</name>
<accession>A0A8H7T8N3</accession>
<feature type="compositionally biased region" description="Low complexity" evidence="1">
    <location>
        <begin position="140"/>
        <end position="150"/>
    </location>
</feature>
<gene>
    <name evidence="3" type="ORF">IFR04_012328</name>
</gene>
<proteinExistence type="predicted"/>